<dbReference type="GO" id="GO:0006351">
    <property type="term" value="P:DNA-templated transcription"/>
    <property type="evidence" value="ECO:0007669"/>
    <property type="project" value="UniProtKB-UniRule"/>
</dbReference>
<evidence type="ECO:0000313" key="12">
    <source>
        <dbReference type="Proteomes" id="UP000029980"/>
    </source>
</evidence>
<evidence type="ECO:0000256" key="1">
    <source>
        <dbReference type="ARBA" id="ARBA00022478"/>
    </source>
</evidence>
<keyword evidence="12" id="KW-1185">Reference proteome</keyword>
<dbReference type="CDD" id="cd06528">
    <property type="entry name" value="RNAP_A"/>
    <property type="match status" value="1"/>
</dbReference>
<dbReference type="STRING" id="1505907.TEU_06575"/>
<dbReference type="PANTHER" id="PTHR19376:SF32">
    <property type="entry name" value="DNA-DIRECTED RNA POLYMERASE III SUBUNIT RPC1"/>
    <property type="match status" value="1"/>
</dbReference>
<dbReference type="PANTHER" id="PTHR19376">
    <property type="entry name" value="DNA-DIRECTED RNA POLYMERASE"/>
    <property type="match status" value="1"/>
</dbReference>
<accession>A0A097QU57</accession>
<dbReference type="InterPro" id="IPR045867">
    <property type="entry name" value="DNA-dir_RpoC_beta_prime"/>
</dbReference>
<dbReference type="GO" id="GO:0003677">
    <property type="term" value="F:DNA binding"/>
    <property type="evidence" value="ECO:0007669"/>
    <property type="project" value="UniProtKB-UniRule"/>
</dbReference>
<evidence type="ECO:0000256" key="5">
    <source>
        <dbReference type="ARBA" id="ARBA00023125"/>
    </source>
</evidence>
<keyword evidence="6 8" id="KW-0804">Transcription</keyword>
<dbReference type="KEGG" id="teu:TEU_06575"/>
<dbReference type="EC" id="2.7.7.6" evidence="8"/>
<keyword evidence="3 8" id="KW-0808">Transferase</keyword>
<organism evidence="11 12">
    <name type="scientific">Thermococcus eurythermalis</name>
    <dbReference type="NCBI Taxonomy" id="1505907"/>
    <lineage>
        <taxon>Archaea</taxon>
        <taxon>Methanobacteriati</taxon>
        <taxon>Methanobacteriota</taxon>
        <taxon>Thermococci</taxon>
        <taxon>Thermococcales</taxon>
        <taxon>Thermococcaceae</taxon>
        <taxon>Thermococcus</taxon>
    </lineage>
</organism>
<comment type="subunit">
    <text evidence="8">Part of the RNA polymerase complex.</text>
</comment>
<dbReference type="HAMAP" id="MF_00411">
    <property type="entry name" value="RNApol_arch_Rpo1C"/>
    <property type="match status" value="1"/>
</dbReference>
<dbReference type="Gene3D" id="1.10.150.390">
    <property type="match status" value="1"/>
</dbReference>
<proteinExistence type="inferred from homology"/>
<keyword evidence="5 8" id="KW-0238">DNA-binding</keyword>
<comment type="catalytic activity">
    <reaction evidence="7 8">
        <text>RNA(n) + a ribonucleoside 5'-triphosphate = RNA(n+1) + diphosphate</text>
        <dbReference type="Rhea" id="RHEA:21248"/>
        <dbReference type="Rhea" id="RHEA-COMP:14527"/>
        <dbReference type="Rhea" id="RHEA-COMP:17342"/>
        <dbReference type="ChEBI" id="CHEBI:33019"/>
        <dbReference type="ChEBI" id="CHEBI:61557"/>
        <dbReference type="ChEBI" id="CHEBI:140395"/>
        <dbReference type="EC" id="2.7.7.6"/>
    </reaction>
</comment>
<comment type="function">
    <text evidence="8">DNA-dependent RNA polymerase (RNAP) catalyzes the transcription of DNA into RNA using the four ribonucleoside triphosphates as substrates. Forms part of the jaw domain.</text>
</comment>
<dbReference type="GeneID" id="25153099"/>
<dbReference type="OrthoDB" id="372142at2157"/>
<evidence type="ECO:0000256" key="6">
    <source>
        <dbReference type="ARBA" id="ARBA00023163"/>
    </source>
</evidence>
<dbReference type="GO" id="GO:0005737">
    <property type="term" value="C:cytoplasm"/>
    <property type="evidence" value="ECO:0007669"/>
    <property type="project" value="UniProtKB-SubCell"/>
</dbReference>
<dbReference type="SUPFAM" id="SSF64484">
    <property type="entry name" value="beta and beta-prime subunits of DNA dependent RNA-polymerase"/>
    <property type="match status" value="1"/>
</dbReference>
<keyword evidence="4 8" id="KW-0548">Nucleotidyltransferase</keyword>
<dbReference type="EMBL" id="CP008887">
    <property type="protein sequence ID" value="AIU70016.1"/>
    <property type="molecule type" value="Genomic_DNA"/>
</dbReference>
<name>A0A097QU57_9EURY</name>
<evidence type="ECO:0000256" key="3">
    <source>
        <dbReference type="ARBA" id="ARBA00022679"/>
    </source>
</evidence>
<evidence type="ECO:0000256" key="8">
    <source>
        <dbReference type="HAMAP-Rule" id="MF_00411"/>
    </source>
</evidence>
<reference evidence="11 12" key="1">
    <citation type="journal article" date="2015" name="Int. J. Syst. Evol. Microbiol.">
        <title>Thermococcus eurythermalis sp. nov., a conditional piezophilic hyperthermophilic archaeon with a wide temperature range isolated from an oil-immersed chimney in the Guaymas Basin.</title>
        <authorList>
            <person name="Zhao W."/>
            <person name="Zeng X."/>
            <person name="Xiao X."/>
        </authorList>
    </citation>
    <scope>NUCLEOTIDE SEQUENCE [LARGE SCALE GENOMIC DNA]</scope>
    <source>
        <strain evidence="11 12">A501</strain>
    </source>
</reference>
<evidence type="ECO:0000256" key="2">
    <source>
        <dbReference type="ARBA" id="ARBA00022490"/>
    </source>
</evidence>
<evidence type="ECO:0000259" key="10">
    <source>
        <dbReference type="Pfam" id="PF04998"/>
    </source>
</evidence>
<dbReference type="HOGENOM" id="CLU_037097_1_0_2"/>
<evidence type="ECO:0000256" key="4">
    <source>
        <dbReference type="ARBA" id="ARBA00022695"/>
    </source>
</evidence>
<comment type="similarity">
    <text evidence="8">Belongs to the RNA polymerase beta' chain family.</text>
</comment>
<dbReference type="Pfam" id="PF04998">
    <property type="entry name" value="RNA_pol_Rpb1_5"/>
    <property type="match status" value="1"/>
</dbReference>
<evidence type="ECO:0000256" key="9">
    <source>
        <dbReference type="SAM" id="Coils"/>
    </source>
</evidence>
<dbReference type="GO" id="GO:0000428">
    <property type="term" value="C:DNA-directed RNA polymerase complex"/>
    <property type="evidence" value="ECO:0007669"/>
    <property type="project" value="UniProtKB-KW"/>
</dbReference>
<dbReference type="Proteomes" id="UP000029980">
    <property type="component" value="Chromosome"/>
</dbReference>
<dbReference type="InterPro" id="IPR007081">
    <property type="entry name" value="RNA_pol_Rpb1_5"/>
</dbReference>
<evidence type="ECO:0000313" key="11">
    <source>
        <dbReference type="EMBL" id="AIU70016.1"/>
    </source>
</evidence>
<protein>
    <recommendedName>
        <fullName evidence="8">DNA-directed RNA polymerase subunit Rpo1C</fullName>
        <ecNumber evidence="8">2.7.7.6</ecNumber>
    </recommendedName>
    <alternativeName>
        <fullName evidence="8">DNA-directed RNA polymerase subunit A''</fullName>
    </alternativeName>
</protein>
<keyword evidence="9" id="KW-0175">Coiled coil</keyword>
<dbReference type="InterPro" id="IPR012757">
    <property type="entry name" value="RPO1C"/>
</dbReference>
<dbReference type="NCBIfam" id="TIGR02389">
    <property type="entry name" value="RNA_pol_rpoA2"/>
    <property type="match status" value="1"/>
</dbReference>
<gene>
    <name evidence="8" type="primary">rpo1C</name>
    <name evidence="8" type="synonym">rpoA2</name>
    <name evidence="11" type="ORF">TEU_06575</name>
</gene>
<dbReference type="GO" id="GO:0003899">
    <property type="term" value="F:DNA-directed RNA polymerase activity"/>
    <property type="evidence" value="ECO:0007669"/>
    <property type="project" value="UniProtKB-UniRule"/>
</dbReference>
<keyword evidence="2 8" id="KW-0963">Cytoplasm</keyword>
<feature type="domain" description="RNA polymerase Rpb1" evidence="10">
    <location>
        <begin position="31"/>
        <end position="332"/>
    </location>
</feature>
<dbReference type="RefSeq" id="WP_050002991.1">
    <property type="nucleotide sequence ID" value="NZ_CP008887.1"/>
</dbReference>
<evidence type="ECO:0000256" key="7">
    <source>
        <dbReference type="ARBA" id="ARBA00048552"/>
    </source>
</evidence>
<dbReference type="AlphaFoldDB" id="A0A097QU57"/>
<comment type="subcellular location">
    <subcellularLocation>
        <location evidence="8">Cytoplasm</location>
    </subcellularLocation>
</comment>
<feature type="coiled-coil region" evidence="9">
    <location>
        <begin position="21"/>
        <end position="52"/>
    </location>
</feature>
<sequence>MVSDKTIRSLVERADLPASVKEELYQKLVKYNEKYKLKKSEVEAIIEETVKEYQRALVEPGEAVGTVAAQSIGEPSTQMTLNTFHYAGVAEINVTLGLPRIIEIVDARKNPSTPIMTVYLDENHRYDREKALEVARRIEGTTLENLAREETIDILNFEYVVEIDPERLEKAGLDMEKVKRKLESSFKSAEFEAEGYTLIVRPKKVTKLSDLRKLAEKVKKHRLKGLSGVGKTIIRKEGDEYVIYTEGSNFKQVLKVPGVDPTRTRTNNIHEIAAVLGIEAARNAIIEEIVSTMQEQGLEVDVRHIMLVADMMTLDGVILPIGRHGIVGEKASVLARAAFEITTQHLFEAAERGEEDPLNGVVENVLIGQPVPVGTGIVKLAMNLPLRPKRE</sequence>
<keyword evidence="1 8" id="KW-0240">DNA-directed RNA polymerase</keyword>